<evidence type="ECO:0000313" key="3">
    <source>
        <dbReference type="Proteomes" id="UP000507470"/>
    </source>
</evidence>
<dbReference type="InterPro" id="IPR041249">
    <property type="entry name" value="HEPN_DZIP3"/>
</dbReference>
<evidence type="ECO:0000259" key="1">
    <source>
        <dbReference type="Pfam" id="PF18738"/>
    </source>
</evidence>
<evidence type="ECO:0000313" key="2">
    <source>
        <dbReference type="EMBL" id="CAC5424765.1"/>
    </source>
</evidence>
<dbReference type="Pfam" id="PF18738">
    <property type="entry name" value="HEPN_DZIP3"/>
    <property type="match status" value="1"/>
</dbReference>
<name>A0A6J8EZ33_MYTCO</name>
<protein>
    <recommendedName>
        <fullName evidence="1">DZIP3-like HEPN domain-containing protein</fullName>
    </recommendedName>
</protein>
<accession>A0A6J8EZ33</accession>
<feature type="domain" description="DZIP3-like HEPN" evidence="1">
    <location>
        <begin position="245"/>
        <end position="364"/>
    </location>
</feature>
<dbReference type="OrthoDB" id="10441235at2759"/>
<gene>
    <name evidence="2" type="ORF">MCOR_56641</name>
</gene>
<organism evidence="2 3">
    <name type="scientific">Mytilus coruscus</name>
    <name type="common">Sea mussel</name>
    <dbReference type="NCBI Taxonomy" id="42192"/>
    <lineage>
        <taxon>Eukaryota</taxon>
        <taxon>Metazoa</taxon>
        <taxon>Spiralia</taxon>
        <taxon>Lophotrochozoa</taxon>
        <taxon>Mollusca</taxon>
        <taxon>Bivalvia</taxon>
        <taxon>Autobranchia</taxon>
        <taxon>Pteriomorphia</taxon>
        <taxon>Mytilida</taxon>
        <taxon>Mytiloidea</taxon>
        <taxon>Mytilidae</taxon>
        <taxon>Mytilinae</taxon>
        <taxon>Mytilus</taxon>
    </lineage>
</organism>
<dbReference type="EMBL" id="CACVKT020010061">
    <property type="protein sequence ID" value="CAC5424765.1"/>
    <property type="molecule type" value="Genomic_DNA"/>
</dbReference>
<dbReference type="Proteomes" id="UP000507470">
    <property type="component" value="Unassembled WGS sequence"/>
</dbReference>
<proteinExistence type="predicted"/>
<keyword evidence="3" id="KW-1185">Reference proteome</keyword>
<dbReference type="AlphaFoldDB" id="A0A6J8EZ33"/>
<sequence>MLSYISLTYANINELQILIERAEFYNLKCPSKANRNIQAIVHCNSTSKYFCLYNNVKNKYVEGCNGPDWDRKVLCDIKGSKRIYSGSFTRGNCSQNHYQPFLFLTNGSSDCIFAKSVCGEEGQLVYKDDSTKDDRACRCDYTRNYSFIKTPRNLCYCIPTEEDCSCYIKQCLVNNTLSADAVTILVAVLISKLTIDERKSLERCYPICQKGNLSMEEINYLRLVHLLFKVAHPVVRMIFDNVIAPNQLRNTLDRYKTLLEKQYRGTKNGINDFQWNLLYKPVQGKTVTSKDFDIRLMILLLRTLANYEISDFYEDKSATSITAKFSRIKYMRNEIARRFEGILSKSQFIQYRDDILQAVQDITSRFVIELTGNGQAETRQIEEDTKNLYIRSMIDILKKRAVEKEQSDYIVQLDVINDIQREIVQSCSGVLNETRFHEILKSIREAVLHLGGTFSEKKLLELQQIKNILGK</sequence>
<reference evidence="2 3" key="1">
    <citation type="submission" date="2020-06" db="EMBL/GenBank/DDBJ databases">
        <authorList>
            <person name="Li R."/>
            <person name="Bekaert M."/>
        </authorList>
    </citation>
    <scope>NUCLEOTIDE SEQUENCE [LARGE SCALE GENOMIC DNA]</scope>
    <source>
        <strain evidence="3">wild</strain>
    </source>
</reference>